<evidence type="ECO:0000313" key="1">
    <source>
        <dbReference type="EMBL" id="GEA37477.1"/>
    </source>
</evidence>
<protein>
    <recommendedName>
        <fullName evidence="5">HD domain-containing protein</fullName>
    </recommendedName>
</protein>
<gene>
    <name evidence="1" type="ORF">Ccl03g_31900</name>
    <name evidence="2" type="ORF">FOC47_00430</name>
</gene>
<name>A0A829W5B1_9FIRM</name>
<accession>A0A829W5B1</accession>
<dbReference type="RefSeq" id="WP_002588636.1">
    <property type="nucleotide sequence ID" value="NZ_BJLB01000001.1"/>
</dbReference>
<dbReference type="EMBL" id="BJLB01000001">
    <property type="protein sequence ID" value="GEA37477.1"/>
    <property type="molecule type" value="Genomic_DNA"/>
</dbReference>
<proteinExistence type="predicted"/>
<organism evidence="1 3">
    <name type="scientific">Enterocloster clostridioformis</name>
    <dbReference type="NCBI Taxonomy" id="1531"/>
    <lineage>
        <taxon>Bacteria</taxon>
        <taxon>Bacillati</taxon>
        <taxon>Bacillota</taxon>
        <taxon>Clostridia</taxon>
        <taxon>Lachnospirales</taxon>
        <taxon>Lachnospiraceae</taxon>
        <taxon>Enterocloster</taxon>
    </lineage>
</organism>
<evidence type="ECO:0000313" key="2">
    <source>
        <dbReference type="EMBL" id="QIX89181.1"/>
    </source>
</evidence>
<reference evidence="1 3" key="1">
    <citation type="submission" date="2019-06" db="EMBL/GenBank/DDBJ databases">
        <title>Draft genome sequence of [Clostridium] clostridioforme NBRC 113352.</title>
        <authorList>
            <person name="Miura T."/>
            <person name="Furukawa M."/>
            <person name="Shimamura M."/>
            <person name="Ohyama Y."/>
            <person name="Yamazoe A."/>
            <person name="Kawasaki H."/>
        </authorList>
    </citation>
    <scope>NUCLEOTIDE SEQUENCE [LARGE SCALE GENOMIC DNA]</scope>
    <source>
        <strain evidence="1 3">NBRC 113352</strain>
    </source>
</reference>
<dbReference type="EMBL" id="CP050964">
    <property type="protein sequence ID" value="QIX89181.1"/>
    <property type="molecule type" value="Genomic_DNA"/>
</dbReference>
<evidence type="ECO:0008006" key="5">
    <source>
        <dbReference type="Google" id="ProtNLM"/>
    </source>
</evidence>
<dbReference type="Proteomes" id="UP000315200">
    <property type="component" value="Unassembled WGS sequence"/>
</dbReference>
<dbReference type="GeneID" id="57959615"/>
<dbReference type="Gene3D" id="1.10.3210.10">
    <property type="entry name" value="Hypothetical protein af1432"/>
    <property type="match status" value="1"/>
</dbReference>
<sequence length="75" mass="8572">MTLDKEPVKISDAIRIAKKYYDDDTFNHAMRVAGYISENDTMPIAYKDECIALAIMHDLLEDTRYDGVVCLTILN</sequence>
<reference evidence="2 4" key="2">
    <citation type="submission" date="2019-11" db="EMBL/GenBank/DDBJ databases">
        <title>FDA dAtabase for Regulatory Grade micrObial Sequences (FDA-ARGOS): Supporting development and validation of Infectious Disease Dx tests.</title>
        <authorList>
            <person name="Turner S."/>
            <person name="Byrd R."/>
            <person name="Tallon L."/>
            <person name="Sadzewicz L."/>
            <person name="Vavikolanu K."/>
            <person name="Mehta A."/>
            <person name="Aluvathingal J."/>
            <person name="Nadendla S."/>
            <person name="Myers T."/>
            <person name="Yan Y."/>
            <person name="Sichtig H."/>
        </authorList>
    </citation>
    <scope>NUCLEOTIDE SEQUENCE [LARGE SCALE GENOMIC DNA]</scope>
    <source>
        <strain evidence="2 4">FDAARGOS_739</strain>
    </source>
</reference>
<dbReference type="Proteomes" id="UP000501069">
    <property type="component" value="Chromosome"/>
</dbReference>
<evidence type="ECO:0000313" key="4">
    <source>
        <dbReference type="Proteomes" id="UP000501069"/>
    </source>
</evidence>
<dbReference type="AlphaFoldDB" id="A0A829W5B1"/>
<evidence type="ECO:0000313" key="3">
    <source>
        <dbReference type="Proteomes" id="UP000315200"/>
    </source>
</evidence>